<dbReference type="Gene3D" id="3.40.50.1820">
    <property type="entry name" value="alpha/beta hydrolase"/>
    <property type="match status" value="1"/>
</dbReference>
<dbReference type="InterPro" id="IPR029058">
    <property type="entry name" value="AB_hydrolase_fold"/>
</dbReference>
<accession>A0ABR9K6W1</accession>
<evidence type="ECO:0000259" key="2">
    <source>
        <dbReference type="Pfam" id="PF00326"/>
    </source>
</evidence>
<proteinExistence type="predicted"/>
<gene>
    <name evidence="4" type="ORF">H4W81_000282</name>
</gene>
<dbReference type="Proteomes" id="UP000661607">
    <property type="component" value="Unassembled WGS sequence"/>
</dbReference>
<dbReference type="Pfam" id="PF00326">
    <property type="entry name" value="Peptidase_S9"/>
    <property type="match status" value="1"/>
</dbReference>
<protein>
    <submittedName>
        <fullName evidence="4">Dipeptidyl aminopeptidase/acylaminoacyl peptidase</fullName>
    </submittedName>
</protein>
<evidence type="ECO:0000313" key="4">
    <source>
        <dbReference type="EMBL" id="MBE1557503.1"/>
    </source>
</evidence>
<dbReference type="GO" id="GO:0004177">
    <property type="term" value="F:aminopeptidase activity"/>
    <property type="evidence" value="ECO:0007669"/>
    <property type="project" value="UniProtKB-KW"/>
</dbReference>
<dbReference type="PANTHER" id="PTHR11731:SF118">
    <property type="entry name" value="BLR1971 PROTEIN"/>
    <property type="match status" value="1"/>
</dbReference>
<organism evidence="4 5">
    <name type="scientific">Nonomuraea africana</name>
    <dbReference type="NCBI Taxonomy" id="46171"/>
    <lineage>
        <taxon>Bacteria</taxon>
        <taxon>Bacillati</taxon>
        <taxon>Actinomycetota</taxon>
        <taxon>Actinomycetes</taxon>
        <taxon>Streptosporangiales</taxon>
        <taxon>Streptosporangiaceae</taxon>
        <taxon>Nonomuraea</taxon>
    </lineage>
</organism>
<name>A0ABR9K6W1_9ACTN</name>
<sequence>MIDAYRRAEALHVSQEAKLVHRSAVTPVWEEDSFWYEASSPEGPTYVRIFPDRKERVETREAPAAAAEPTLPPEVTGAQTSPDGRYTVTAADGDLLVNGRPLTHDGEPGHAYGLPSDQNRLPIVATQQGMTTPPLLAWAPDGRRFVTHRVDQRHVPTLTITQSCPPGGGRPLAHTMHYEMPGDPLPTFTHAIFDAETGERVDLAVEPLPFTHDAPLNLGRIWWEDNDTLWILYGTRGHRGAILYRADARTGRAEILMEEHTDTIMSTAPTIVEHPLVRTGGDEVLWYSDRSGWGHLYLYKGGELKNPVTEGEWLVRELLRVDWAAREVLFLSGGHGSNPYDRRLCRADLDGGGVTVLTPEDADHQAHVSPDGRWLVDTYATPGTPSVSVLRDATGAVVMELERAELSALEKAGWRAPERFTAKAADGVTDVHGLLFLPSDFDPSKRYPILDSIYNGPQIPRQLRTTLRGYTLDPWLLDPAGGAPSLAALGMAVVVLDGRGTPYRGKAFQEVSYGDPAVSVGLGDHVAAITQLAAERPYLDLERVGVTGHSGGGAATTRALLTYPDFFRVGVASAGDYEHDGYYAIWGETYQGPPPRDYAEGSMLPHAGALTGKLLIVFGEMDDNCHPALSLRLVNALIEADADFEMLMVPNAAHGYLHAEAHVLRRQWDFLTRHLIGAEPPAGYRIDPTFGASA</sequence>
<evidence type="ECO:0000256" key="1">
    <source>
        <dbReference type="SAM" id="MobiDB-lite"/>
    </source>
</evidence>
<dbReference type="Pfam" id="PF00930">
    <property type="entry name" value="DPPIV_N"/>
    <property type="match status" value="1"/>
</dbReference>
<dbReference type="InterPro" id="IPR001375">
    <property type="entry name" value="Peptidase_S9_cat"/>
</dbReference>
<feature type="compositionally biased region" description="Low complexity" evidence="1">
    <location>
        <begin position="62"/>
        <end position="75"/>
    </location>
</feature>
<feature type="region of interest" description="Disordered" evidence="1">
    <location>
        <begin position="58"/>
        <end position="84"/>
    </location>
</feature>
<dbReference type="InterPro" id="IPR002469">
    <property type="entry name" value="Peptidase_S9B_N"/>
</dbReference>
<dbReference type="SUPFAM" id="SSF82171">
    <property type="entry name" value="DPP6 N-terminal domain-like"/>
    <property type="match status" value="1"/>
</dbReference>
<reference evidence="4 5" key="1">
    <citation type="submission" date="2020-10" db="EMBL/GenBank/DDBJ databases">
        <title>Sequencing the genomes of 1000 actinobacteria strains.</title>
        <authorList>
            <person name="Klenk H.-P."/>
        </authorList>
    </citation>
    <scope>NUCLEOTIDE SEQUENCE [LARGE SCALE GENOMIC DNA]</scope>
    <source>
        <strain evidence="4 5">DSM 43748</strain>
    </source>
</reference>
<keyword evidence="5" id="KW-1185">Reference proteome</keyword>
<dbReference type="RefSeq" id="WP_192773112.1">
    <property type="nucleotide sequence ID" value="NZ_BAAASY010000019.1"/>
</dbReference>
<feature type="domain" description="Peptidase S9 prolyl oligopeptidase catalytic" evidence="2">
    <location>
        <begin position="485"/>
        <end position="675"/>
    </location>
</feature>
<evidence type="ECO:0000313" key="5">
    <source>
        <dbReference type="Proteomes" id="UP000661607"/>
    </source>
</evidence>
<evidence type="ECO:0000259" key="3">
    <source>
        <dbReference type="Pfam" id="PF00930"/>
    </source>
</evidence>
<dbReference type="InterPro" id="IPR050278">
    <property type="entry name" value="Serine_Prot_S9B/DPPIV"/>
</dbReference>
<feature type="domain" description="Dipeptidylpeptidase IV N-terminal" evidence="3">
    <location>
        <begin position="67"/>
        <end position="385"/>
    </location>
</feature>
<comment type="caution">
    <text evidence="4">The sequence shown here is derived from an EMBL/GenBank/DDBJ whole genome shotgun (WGS) entry which is preliminary data.</text>
</comment>
<dbReference type="PANTHER" id="PTHR11731">
    <property type="entry name" value="PROTEASE FAMILY S9B,C DIPEPTIDYL-PEPTIDASE IV-RELATED"/>
    <property type="match status" value="1"/>
</dbReference>
<keyword evidence="4" id="KW-0378">Hydrolase</keyword>
<dbReference type="EMBL" id="JADBEF010000001">
    <property type="protein sequence ID" value="MBE1557503.1"/>
    <property type="molecule type" value="Genomic_DNA"/>
</dbReference>
<dbReference type="SUPFAM" id="SSF53474">
    <property type="entry name" value="alpha/beta-Hydrolases"/>
    <property type="match status" value="1"/>
</dbReference>
<keyword evidence="4" id="KW-0031">Aminopeptidase</keyword>
<dbReference type="Gene3D" id="2.140.10.30">
    <property type="entry name" value="Dipeptidylpeptidase IV, N-terminal domain"/>
    <property type="match status" value="1"/>
</dbReference>
<keyword evidence="4" id="KW-0645">Protease</keyword>